<keyword evidence="3 5" id="KW-0698">rRNA processing</keyword>
<feature type="coiled-coil region" evidence="6">
    <location>
        <begin position="165"/>
        <end position="209"/>
    </location>
</feature>
<evidence type="ECO:0000256" key="1">
    <source>
        <dbReference type="ARBA" id="ARBA00004604"/>
    </source>
</evidence>
<dbReference type="PANTHER" id="PTHR12838:SF0">
    <property type="entry name" value="U3 SMALL NUCLEOLAR RNA-ASSOCIATED PROTEIN 11-RELATED"/>
    <property type="match status" value="1"/>
</dbReference>
<dbReference type="STRING" id="905079.L1K4E7"/>
<organism evidence="8">
    <name type="scientific">Guillardia theta (strain CCMP2712)</name>
    <name type="common">Cryptophyte</name>
    <dbReference type="NCBI Taxonomy" id="905079"/>
    <lineage>
        <taxon>Eukaryota</taxon>
        <taxon>Cryptophyceae</taxon>
        <taxon>Pyrenomonadales</taxon>
        <taxon>Geminigeraceae</taxon>
        <taxon>Guillardia</taxon>
    </lineage>
</organism>
<dbReference type="Pfam" id="PF03998">
    <property type="entry name" value="Utp11"/>
    <property type="match status" value="1"/>
</dbReference>
<comment type="subunit">
    <text evidence="5">Component of the ribosomal small subunit (SSU) processome.</text>
</comment>
<dbReference type="GO" id="GO:0032040">
    <property type="term" value="C:small-subunit processome"/>
    <property type="evidence" value="ECO:0007669"/>
    <property type="project" value="UniProtKB-UniRule"/>
</dbReference>
<gene>
    <name evidence="8" type="ORF">GUITHDRAFT_99014</name>
</gene>
<dbReference type="EnsemblProtists" id="EKX55233">
    <property type="protein sequence ID" value="EKX55233"/>
    <property type="gene ID" value="GUITHDRAFT_99014"/>
</dbReference>
<comment type="function">
    <text evidence="5">Involved in nucleolar processing of pre-18S ribosomal RNA.</text>
</comment>
<dbReference type="GO" id="GO:0006364">
    <property type="term" value="P:rRNA processing"/>
    <property type="evidence" value="ECO:0007669"/>
    <property type="project" value="UniProtKB-UniRule"/>
</dbReference>
<dbReference type="HOGENOM" id="CLU_061887_0_2_1"/>
<dbReference type="KEGG" id="gtt:GUITHDRAFT_99014"/>
<dbReference type="RefSeq" id="XP_005842213.1">
    <property type="nucleotide sequence ID" value="XM_005842156.1"/>
</dbReference>
<name>L1K4E7_GUITC</name>
<dbReference type="GeneID" id="17311845"/>
<dbReference type="PaxDb" id="55529-EKX55233"/>
<evidence type="ECO:0000256" key="2">
    <source>
        <dbReference type="ARBA" id="ARBA00008105"/>
    </source>
</evidence>
<evidence type="ECO:0000256" key="4">
    <source>
        <dbReference type="ARBA" id="ARBA00023242"/>
    </source>
</evidence>
<comment type="similarity">
    <text evidence="2 5">Belongs to the UTP11 family.</text>
</comment>
<reference evidence="8 10" key="1">
    <citation type="journal article" date="2012" name="Nature">
        <title>Algal genomes reveal evolutionary mosaicism and the fate of nucleomorphs.</title>
        <authorList>
            <consortium name="DOE Joint Genome Institute"/>
            <person name="Curtis B.A."/>
            <person name="Tanifuji G."/>
            <person name="Burki F."/>
            <person name="Gruber A."/>
            <person name="Irimia M."/>
            <person name="Maruyama S."/>
            <person name="Arias M.C."/>
            <person name="Ball S.G."/>
            <person name="Gile G.H."/>
            <person name="Hirakawa Y."/>
            <person name="Hopkins J.F."/>
            <person name="Kuo A."/>
            <person name="Rensing S.A."/>
            <person name="Schmutz J."/>
            <person name="Symeonidi A."/>
            <person name="Elias M."/>
            <person name="Eveleigh R.J."/>
            <person name="Herman E.K."/>
            <person name="Klute M.J."/>
            <person name="Nakayama T."/>
            <person name="Obornik M."/>
            <person name="Reyes-Prieto A."/>
            <person name="Armbrust E.V."/>
            <person name="Aves S.J."/>
            <person name="Beiko R.G."/>
            <person name="Coutinho P."/>
            <person name="Dacks J.B."/>
            <person name="Durnford D.G."/>
            <person name="Fast N.M."/>
            <person name="Green B.R."/>
            <person name="Grisdale C.J."/>
            <person name="Hempel F."/>
            <person name="Henrissat B."/>
            <person name="Hoppner M.P."/>
            <person name="Ishida K."/>
            <person name="Kim E."/>
            <person name="Koreny L."/>
            <person name="Kroth P.G."/>
            <person name="Liu Y."/>
            <person name="Malik S.B."/>
            <person name="Maier U.G."/>
            <person name="McRose D."/>
            <person name="Mock T."/>
            <person name="Neilson J.A."/>
            <person name="Onodera N.T."/>
            <person name="Poole A.M."/>
            <person name="Pritham E.J."/>
            <person name="Richards T.A."/>
            <person name="Rocap G."/>
            <person name="Roy S.W."/>
            <person name="Sarai C."/>
            <person name="Schaack S."/>
            <person name="Shirato S."/>
            <person name="Slamovits C.H."/>
            <person name="Spencer D.F."/>
            <person name="Suzuki S."/>
            <person name="Worden A.Z."/>
            <person name="Zauner S."/>
            <person name="Barry K."/>
            <person name="Bell C."/>
            <person name="Bharti A.K."/>
            <person name="Crow J.A."/>
            <person name="Grimwood J."/>
            <person name="Kramer R."/>
            <person name="Lindquist E."/>
            <person name="Lucas S."/>
            <person name="Salamov A."/>
            <person name="McFadden G.I."/>
            <person name="Lane C.E."/>
            <person name="Keeling P.J."/>
            <person name="Gray M.W."/>
            <person name="Grigoriev I.V."/>
            <person name="Archibald J.M."/>
        </authorList>
    </citation>
    <scope>NUCLEOTIDE SEQUENCE</scope>
    <source>
        <strain evidence="8 10">CCMP2712</strain>
    </source>
</reference>
<dbReference type="Proteomes" id="UP000011087">
    <property type="component" value="Unassembled WGS sequence"/>
</dbReference>
<comment type="subcellular location">
    <subcellularLocation>
        <location evidence="1 5">Nucleus</location>
        <location evidence="1 5">Nucleolus</location>
    </subcellularLocation>
</comment>
<keyword evidence="6" id="KW-0175">Coiled coil</keyword>
<evidence type="ECO:0000256" key="5">
    <source>
        <dbReference type="PIRNR" id="PIRNR015952"/>
    </source>
</evidence>
<evidence type="ECO:0000313" key="8">
    <source>
        <dbReference type="EMBL" id="EKX55233.1"/>
    </source>
</evidence>
<accession>L1K4E7</accession>
<reference evidence="10" key="2">
    <citation type="submission" date="2012-11" db="EMBL/GenBank/DDBJ databases">
        <authorList>
            <person name="Kuo A."/>
            <person name="Curtis B.A."/>
            <person name="Tanifuji G."/>
            <person name="Burki F."/>
            <person name="Gruber A."/>
            <person name="Irimia M."/>
            <person name="Maruyama S."/>
            <person name="Arias M.C."/>
            <person name="Ball S.G."/>
            <person name="Gile G.H."/>
            <person name="Hirakawa Y."/>
            <person name="Hopkins J.F."/>
            <person name="Rensing S.A."/>
            <person name="Schmutz J."/>
            <person name="Symeonidi A."/>
            <person name="Elias M."/>
            <person name="Eveleigh R.J."/>
            <person name="Herman E.K."/>
            <person name="Klute M.J."/>
            <person name="Nakayama T."/>
            <person name="Obornik M."/>
            <person name="Reyes-Prieto A."/>
            <person name="Armbrust E.V."/>
            <person name="Aves S.J."/>
            <person name="Beiko R.G."/>
            <person name="Coutinho P."/>
            <person name="Dacks J.B."/>
            <person name="Durnford D.G."/>
            <person name="Fast N.M."/>
            <person name="Green B.R."/>
            <person name="Grisdale C."/>
            <person name="Hempe F."/>
            <person name="Henrissat B."/>
            <person name="Hoppner M.P."/>
            <person name="Ishida K.-I."/>
            <person name="Kim E."/>
            <person name="Koreny L."/>
            <person name="Kroth P.G."/>
            <person name="Liu Y."/>
            <person name="Malik S.-B."/>
            <person name="Maier U.G."/>
            <person name="McRose D."/>
            <person name="Mock T."/>
            <person name="Neilson J.A."/>
            <person name="Onodera N.T."/>
            <person name="Poole A.M."/>
            <person name="Pritham E.J."/>
            <person name="Richards T.A."/>
            <person name="Rocap G."/>
            <person name="Roy S.W."/>
            <person name="Sarai C."/>
            <person name="Schaack S."/>
            <person name="Shirato S."/>
            <person name="Slamovits C.H."/>
            <person name="Spencer D.F."/>
            <person name="Suzuki S."/>
            <person name="Worden A.Z."/>
            <person name="Zauner S."/>
            <person name="Barry K."/>
            <person name="Bell C."/>
            <person name="Bharti A.K."/>
            <person name="Crow J.A."/>
            <person name="Grimwood J."/>
            <person name="Kramer R."/>
            <person name="Lindquist E."/>
            <person name="Lucas S."/>
            <person name="Salamov A."/>
            <person name="McFadden G.I."/>
            <person name="Lane C.E."/>
            <person name="Keeling P.J."/>
            <person name="Gray M.W."/>
            <person name="Grigoriev I.V."/>
            <person name="Archibald J.M."/>
        </authorList>
    </citation>
    <scope>NUCLEOTIDE SEQUENCE</scope>
    <source>
        <strain evidence="10">CCMP2712</strain>
    </source>
</reference>
<sequence>MSSFRNAVKRKTHKERAQPAARAKFGLLEKHKDYVQRARDFHRKQGQLKILREKAAFRNPDEFYFKMQSSSTKRGVHQVNRDNSLDDDTIKLLKSQDMNYVKMKLQTEKRKLDKLEGDLHCLSAMAAIPKQNKHTIFLDSDEEPEDLDLAEYFDTVPELLDQSHNRQRKDQLEEYNEMQKEKERRYLEITEREKRKRKLERAAKHLETERLLMGKGKKRKIKVNF</sequence>
<dbReference type="OrthoDB" id="29058at2759"/>
<feature type="region of interest" description="Disordered" evidence="7">
    <location>
        <begin position="1"/>
        <end position="23"/>
    </location>
</feature>
<evidence type="ECO:0000313" key="10">
    <source>
        <dbReference type="Proteomes" id="UP000011087"/>
    </source>
</evidence>
<protein>
    <recommendedName>
        <fullName evidence="5">U3 small nucleolar RNA-associated protein 11</fullName>
        <shortName evidence="5">U3 snoRNA-associated protein 11</shortName>
    </recommendedName>
</protein>
<keyword evidence="4 5" id="KW-0539">Nucleus</keyword>
<dbReference type="eggNOG" id="KOG3237">
    <property type="taxonomic scope" value="Eukaryota"/>
</dbReference>
<proteinExistence type="inferred from homology"/>
<evidence type="ECO:0000256" key="3">
    <source>
        <dbReference type="ARBA" id="ARBA00022552"/>
    </source>
</evidence>
<keyword evidence="10" id="KW-1185">Reference proteome</keyword>
<dbReference type="OMA" id="DLKYVVM"/>
<dbReference type="AlphaFoldDB" id="L1K4E7"/>
<dbReference type="EMBL" id="JH992965">
    <property type="protein sequence ID" value="EKX55233.1"/>
    <property type="molecule type" value="Genomic_DNA"/>
</dbReference>
<evidence type="ECO:0000313" key="9">
    <source>
        <dbReference type="EnsemblProtists" id="EKX55233"/>
    </source>
</evidence>
<evidence type="ECO:0000256" key="7">
    <source>
        <dbReference type="SAM" id="MobiDB-lite"/>
    </source>
</evidence>
<evidence type="ECO:0000256" key="6">
    <source>
        <dbReference type="SAM" id="Coils"/>
    </source>
</evidence>
<reference evidence="9" key="3">
    <citation type="submission" date="2016-03" db="UniProtKB">
        <authorList>
            <consortium name="EnsemblProtists"/>
        </authorList>
    </citation>
    <scope>IDENTIFICATION</scope>
</reference>
<dbReference type="InterPro" id="IPR007144">
    <property type="entry name" value="SSU_processome_Utp11"/>
</dbReference>
<dbReference type="PIRSF" id="PIRSF015952">
    <property type="entry name" value="U3snoRNP11"/>
    <property type="match status" value="1"/>
</dbReference>
<dbReference type="PANTHER" id="PTHR12838">
    <property type="entry name" value="U3 SMALL NUCLEOLAR RNA-ASSOCIATED PROTEIN 11"/>
    <property type="match status" value="1"/>
</dbReference>